<dbReference type="Gene3D" id="2.40.50.140">
    <property type="entry name" value="Nucleic acid-binding proteins"/>
    <property type="match status" value="1"/>
</dbReference>
<dbReference type="GO" id="GO:0003697">
    <property type="term" value="F:single-stranded DNA binding"/>
    <property type="evidence" value="ECO:0007669"/>
    <property type="project" value="UniProtKB-UniRule"/>
</dbReference>
<dbReference type="EMBL" id="FNYH01000020">
    <property type="protein sequence ID" value="SEI92814.1"/>
    <property type="molecule type" value="Genomic_DNA"/>
</dbReference>
<evidence type="ECO:0000256" key="2">
    <source>
        <dbReference type="HAMAP-Rule" id="MF_00984"/>
    </source>
</evidence>
<dbReference type="InterPro" id="IPR011344">
    <property type="entry name" value="ssDNA-bd"/>
</dbReference>
<dbReference type="SUPFAM" id="SSF50249">
    <property type="entry name" value="Nucleic acid-binding proteins"/>
    <property type="match status" value="1"/>
</dbReference>
<feature type="short sequence motif" description="Important for interaction with partner proteins" evidence="2">
    <location>
        <begin position="222"/>
        <end position="227"/>
    </location>
</feature>
<sequence length="227" mass="25094">MARGVNKVILVGNVGQDPEVKYLPNGNPVANLSLATSDQWTDKQSGQRQERTEWHRLVIFSRLAEVVQQYVTKGSKLYIEGKLQTRKWQDQQGVDRYTTEIVVNELQMLDGRNTSNQGAPADPYGNQYPQGGYPQQQAPQQAMPQTPPNAYGGYPQQTAAPQQAAPQQYGQAAPQHQQAPQQSAPQQNYAPPQGHPYPPQQAPANASATNPSQPKPSFDDFDDDIPF</sequence>
<dbReference type="STRING" id="64971.SAMN05421831_1205"/>
<keyword evidence="2" id="KW-0235">DNA replication</keyword>
<dbReference type="Proteomes" id="UP000242999">
    <property type="component" value="Unassembled WGS sequence"/>
</dbReference>
<dbReference type="PANTHER" id="PTHR10302:SF27">
    <property type="entry name" value="SINGLE-STRANDED DNA-BINDING PROTEIN"/>
    <property type="match status" value="1"/>
</dbReference>
<dbReference type="CDD" id="cd04496">
    <property type="entry name" value="SSB_OBF"/>
    <property type="match status" value="1"/>
</dbReference>
<feature type="compositionally biased region" description="Low complexity" evidence="4">
    <location>
        <begin position="123"/>
        <end position="192"/>
    </location>
</feature>
<dbReference type="GO" id="GO:0006260">
    <property type="term" value="P:DNA replication"/>
    <property type="evidence" value="ECO:0007669"/>
    <property type="project" value="UniProtKB-UniRule"/>
</dbReference>
<dbReference type="NCBIfam" id="TIGR00621">
    <property type="entry name" value="ssb"/>
    <property type="match status" value="1"/>
</dbReference>
<protein>
    <recommendedName>
        <fullName evidence="2 3">Single-stranded DNA-binding protein</fullName>
        <shortName evidence="2">SSB</shortName>
    </recommendedName>
</protein>
<keyword evidence="2" id="KW-0233">DNA recombination</keyword>
<accession>A0A1H6UQ56</accession>
<dbReference type="GO" id="GO:0006281">
    <property type="term" value="P:DNA repair"/>
    <property type="evidence" value="ECO:0007669"/>
    <property type="project" value="UniProtKB-UniRule"/>
</dbReference>
<dbReference type="PANTHER" id="PTHR10302">
    <property type="entry name" value="SINGLE-STRANDED DNA-BINDING PROTEIN"/>
    <property type="match status" value="1"/>
</dbReference>
<feature type="region of interest" description="Disordered" evidence="4">
    <location>
        <begin position="111"/>
        <end position="227"/>
    </location>
</feature>
<comment type="subunit">
    <text evidence="2">Homotetramer.</text>
</comment>
<keyword evidence="2" id="KW-0234">DNA repair</keyword>
<dbReference type="InterPro" id="IPR000424">
    <property type="entry name" value="Primosome_PriB/ssb"/>
</dbReference>
<organism evidence="5 6">
    <name type="scientific">Allopseudospirillum japonicum</name>
    <dbReference type="NCBI Taxonomy" id="64971"/>
    <lineage>
        <taxon>Bacteria</taxon>
        <taxon>Pseudomonadati</taxon>
        <taxon>Pseudomonadota</taxon>
        <taxon>Gammaproteobacteria</taxon>
        <taxon>Oceanospirillales</taxon>
        <taxon>Oceanospirillaceae</taxon>
        <taxon>Allopseudospirillum</taxon>
    </lineage>
</organism>
<dbReference type="HAMAP" id="MF_00984">
    <property type="entry name" value="SSB"/>
    <property type="match status" value="1"/>
</dbReference>
<dbReference type="GO" id="GO:0006310">
    <property type="term" value="P:DNA recombination"/>
    <property type="evidence" value="ECO:0007669"/>
    <property type="project" value="UniProtKB-UniRule"/>
</dbReference>
<dbReference type="RefSeq" id="WP_093312516.1">
    <property type="nucleotide sequence ID" value="NZ_FNYH01000020.1"/>
</dbReference>
<evidence type="ECO:0000313" key="6">
    <source>
        <dbReference type="Proteomes" id="UP000242999"/>
    </source>
</evidence>
<gene>
    <name evidence="5" type="ORF">SAMN05421831_1205</name>
</gene>
<dbReference type="AlphaFoldDB" id="A0A1H6UQ56"/>
<comment type="function">
    <text evidence="2">Plays an important role in DNA replication, recombination and repair. Binds to ssDNA and to an array of partner proteins to recruit them to their sites of action during DNA metabolism.</text>
</comment>
<dbReference type="GO" id="GO:0009295">
    <property type="term" value="C:nucleoid"/>
    <property type="evidence" value="ECO:0007669"/>
    <property type="project" value="TreeGrafter"/>
</dbReference>
<keyword evidence="2" id="KW-0227">DNA damage</keyword>
<evidence type="ECO:0000313" key="5">
    <source>
        <dbReference type="EMBL" id="SEI92814.1"/>
    </source>
</evidence>
<evidence type="ECO:0000256" key="3">
    <source>
        <dbReference type="RuleBase" id="RU000524"/>
    </source>
</evidence>
<keyword evidence="6" id="KW-1185">Reference proteome</keyword>
<feature type="DNA-binding region" evidence="2">
    <location>
        <begin position="54"/>
        <end position="60"/>
    </location>
</feature>
<reference evidence="6" key="1">
    <citation type="submission" date="2016-10" db="EMBL/GenBank/DDBJ databases">
        <authorList>
            <person name="Varghese N."/>
            <person name="Submissions S."/>
        </authorList>
    </citation>
    <scope>NUCLEOTIDE SEQUENCE [LARGE SCALE GENOMIC DNA]</scope>
    <source>
        <strain evidence="6">DSM 7165</strain>
    </source>
</reference>
<evidence type="ECO:0000256" key="1">
    <source>
        <dbReference type="ARBA" id="ARBA00023125"/>
    </source>
</evidence>
<dbReference type="PROSITE" id="PS50935">
    <property type="entry name" value="SSB"/>
    <property type="match status" value="1"/>
</dbReference>
<dbReference type="Pfam" id="PF00436">
    <property type="entry name" value="SSB"/>
    <property type="match status" value="1"/>
</dbReference>
<dbReference type="InterPro" id="IPR012340">
    <property type="entry name" value="NA-bd_OB-fold"/>
</dbReference>
<dbReference type="OrthoDB" id="9809878at2"/>
<proteinExistence type="inferred from homology"/>
<name>A0A1H6UQ56_9GAMM</name>
<feature type="compositionally biased region" description="Polar residues" evidence="4">
    <location>
        <begin position="202"/>
        <end position="212"/>
    </location>
</feature>
<evidence type="ECO:0000256" key="4">
    <source>
        <dbReference type="SAM" id="MobiDB-lite"/>
    </source>
</evidence>
<keyword evidence="1 2" id="KW-0238">DNA-binding</keyword>